<dbReference type="Gene3D" id="2.130.10.10">
    <property type="entry name" value="YVTN repeat-like/Quinoprotein amine dehydrogenase"/>
    <property type="match status" value="3"/>
</dbReference>
<feature type="domain" description="RSE1/DDB1/CPSF1 second beta-propeller" evidence="7">
    <location>
        <begin position="397"/>
        <end position="708"/>
    </location>
</feature>
<dbReference type="GO" id="GO:0003676">
    <property type="term" value="F:nucleic acid binding"/>
    <property type="evidence" value="ECO:0007669"/>
    <property type="project" value="InterPro"/>
</dbReference>
<dbReference type="InterPro" id="IPR004871">
    <property type="entry name" value="RSE1/DDB1/CPSF1_C"/>
</dbReference>
<comment type="caution">
    <text evidence="8">The sequence shown here is derived from an EMBL/GenBank/DDBJ whole genome shotgun (WGS) entry which is preliminary data.</text>
</comment>
<dbReference type="GO" id="GO:0005634">
    <property type="term" value="C:nucleus"/>
    <property type="evidence" value="ECO:0007669"/>
    <property type="project" value="UniProtKB-SubCell"/>
</dbReference>
<name>A0AAN9Y9R7_9HEMI</name>
<feature type="region of interest" description="Disordered" evidence="4">
    <location>
        <begin position="750"/>
        <end position="772"/>
    </location>
</feature>
<feature type="domain" description="RSE1/DDB1/CPSF1 C-terminal" evidence="5">
    <location>
        <begin position="796"/>
        <end position="1105"/>
    </location>
</feature>
<dbReference type="EMBL" id="JBBCAQ010000002">
    <property type="protein sequence ID" value="KAK7605538.1"/>
    <property type="molecule type" value="Genomic_DNA"/>
</dbReference>
<evidence type="ECO:0000259" key="7">
    <source>
        <dbReference type="Pfam" id="PF23726"/>
    </source>
</evidence>
<organism evidence="8 9">
    <name type="scientific">Parthenolecanium corni</name>
    <dbReference type="NCBI Taxonomy" id="536013"/>
    <lineage>
        <taxon>Eukaryota</taxon>
        <taxon>Metazoa</taxon>
        <taxon>Ecdysozoa</taxon>
        <taxon>Arthropoda</taxon>
        <taxon>Hexapoda</taxon>
        <taxon>Insecta</taxon>
        <taxon>Pterygota</taxon>
        <taxon>Neoptera</taxon>
        <taxon>Paraneoptera</taxon>
        <taxon>Hemiptera</taxon>
        <taxon>Sternorrhyncha</taxon>
        <taxon>Coccoidea</taxon>
        <taxon>Coccidae</taxon>
        <taxon>Parthenolecanium</taxon>
    </lineage>
</organism>
<evidence type="ECO:0000259" key="5">
    <source>
        <dbReference type="Pfam" id="PF03178"/>
    </source>
</evidence>
<evidence type="ECO:0000313" key="9">
    <source>
        <dbReference type="Proteomes" id="UP001367676"/>
    </source>
</evidence>
<keyword evidence="9" id="KW-1185">Reference proteome</keyword>
<evidence type="ECO:0000256" key="1">
    <source>
        <dbReference type="ARBA" id="ARBA00004123"/>
    </source>
</evidence>
<evidence type="ECO:0000256" key="3">
    <source>
        <dbReference type="ARBA" id="ARBA00023242"/>
    </source>
</evidence>
<sequence length="1156" mass="127732">MAANAYVVTAHKATAVTSCVTGNFTSGKDLNLILAKNNRLEVYLVTPEGLRAIKEIGIYGKISVMKLFRPPNAKKDLLFLITMRYDAMILQCQGDSGNFDIVTKAHGNVADRIGKISENGIIAIVDPLARVIGLRLYDGLFKIIPLDKETNELKACSIRMEEIEVLDIEFLHGCPNNPTIILIHQDVNGRHIKTHEISLKDKEFTKNPWKQDNIENEASLIIPVPEPICGAVIIGQESILYHSGSNYVAVAPPVIKDSNVCCYARIDAKGTSYLLGDMSGHLLMLMLLTEDTADGNVKVMPKVEVLGEVNIPECITYLDNSVLFIGSRMGDSQLVKLNKTADETGSYVTVMETFTNLGPIIDMIVVDLERQGQGQLITCSGSYKEGSLRIIRNGIGIQEHASIDLPGIKGIWALNLASSEGINDTIVLSFVGHTRILTLHGEEVEETDISGFLSDKQTFYCGNVNNELIIQVTSASARLISTGKKQLLSEWKPSGDRTISVVACNKGQIICAAGSELYYLELIMDEIVLKKSVTLEHDVSCLDMSPVSNVDSKDEKSEFVAVGLWTDISARILKLPNLEELCREQLGGEIIARSILMTVFEGITYLLCALGDGSMFYFIMDRYTGMLSDRKKVTLGTQPIVLSTFRSLATTNVFACSDRPTVIYSSNHKLVFSNVNLKQVNHMCSLNAEAYPDSLAMATDNTVTIGTIDEIQKLHIRTIPLGEGPRRIAYQEASQTFGVLTMRVDTMDGGVLSPSRPSASTQAQSSSQSTLSSLSMVNKNSCPLLPDMGMEVEVHNLLIIDQNTFEVLHAHQLPANEYALSIESCKLGDDPNFYYVIGTALVNPEETEPKIGRIIMFLFEDGKLSQVTEKEVKGASYSLVEFNGKLLASINSTVRLFEWTAEKELRIECSHFNNIIALYLKTKGDFILIGDLMRSMALLQYKTMEGSFEEISRDYNPNWMTAVEIMDDDTFLGSENNYNLFVCQKDSAATTDEERQQMQEIGHFHLGDHVNVFRHGSLVMQHSGDTTTPTHGCILFGTVNGAIGLVTQVSPPLFDFLNALQEKLSEIIKAVGKIEHRVWRSFNTDLKCEPSESFVDGDLIESFLDLSQKDMELVAQSFHGSLQLLPFGKDHSNGGVKKEVTVNDIIKLVEDLTRIH</sequence>
<comment type="similarity">
    <text evidence="2">Belongs to the DDB1 family.</text>
</comment>
<dbReference type="InterPro" id="IPR018846">
    <property type="entry name" value="Beta-prop_RSE1/DDB1/CPSF1_1st"/>
</dbReference>
<evidence type="ECO:0000256" key="4">
    <source>
        <dbReference type="SAM" id="MobiDB-lite"/>
    </source>
</evidence>
<keyword evidence="3" id="KW-0539">Nucleus</keyword>
<dbReference type="PANTHER" id="PTHR10644">
    <property type="entry name" value="DNA REPAIR/RNA PROCESSING CPSF FAMILY"/>
    <property type="match status" value="1"/>
</dbReference>
<evidence type="ECO:0000256" key="2">
    <source>
        <dbReference type="ARBA" id="ARBA00007453"/>
    </source>
</evidence>
<evidence type="ECO:0000313" key="8">
    <source>
        <dbReference type="EMBL" id="KAK7605538.1"/>
    </source>
</evidence>
<evidence type="ECO:0008006" key="10">
    <source>
        <dbReference type="Google" id="ProtNLM"/>
    </source>
</evidence>
<evidence type="ECO:0000259" key="6">
    <source>
        <dbReference type="Pfam" id="PF10433"/>
    </source>
</evidence>
<dbReference type="Pfam" id="PF03178">
    <property type="entry name" value="CPSF_A"/>
    <property type="match status" value="1"/>
</dbReference>
<dbReference type="InterPro" id="IPR058543">
    <property type="entry name" value="Beta-prop_RSE1/DDB1/CPSF1_2nd"/>
</dbReference>
<dbReference type="Gene3D" id="1.10.150.910">
    <property type="match status" value="1"/>
</dbReference>
<gene>
    <name evidence="8" type="ORF">V9T40_007396</name>
</gene>
<comment type="subcellular location">
    <subcellularLocation>
        <location evidence="1">Nucleus</location>
    </subcellularLocation>
</comment>
<feature type="domain" description="RSE1/DDB1/CPSF1 first beta-propeller" evidence="6">
    <location>
        <begin position="15"/>
        <end position="354"/>
    </location>
</feature>
<dbReference type="FunFam" id="2.130.10.10:FF:000081">
    <property type="entry name" value="DNA damage-binding protein 1"/>
    <property type="match status" value="1"/>
</dbReference>
<dbReference type="Proteomes" id="UP001367676">
    <property type="component" value="Unassembled WGS sequence"/>
</dbReference>
<dbReference type="Pfam" id="PF10433">
    <property type="entry name" value="Beta-prop_RSE1_1st"/>
    <property type="match status" value="1"/>
</dbReference>
<feature type="compositionally biased region" description="Low complexity" evidence="4">
    <location>
        <begin position="753"/>
        <end position="772"/>
    </location>
</feature>
<dbReference type="FunFam" id="2.130.10.10:FF:000070">
    <property type="entry name" value="DNA damage-binding protein 1"/>
    <property type="match status" value="1"/>
</dbReference>
<dbReference type="Pfam" id="PF23726">
    <property type="entry name" value="Beta-prop_RSE1_2nd"/>
    <property type="match status" value="1"/>
</dbReference>
<dbReference type="InterPro" id="IPR015943">
    <property type="entry name" value="WD40/YVTN_repeat-like_dom_sf"/>
</dbReference>
<reference evidence="8 9" key="1">
    <citation type="submission" date="2024-03" db="EMBL/GenBank/DDBJ databases">
        <title>Adaptation during the transition from Ophiocordyceps entomopathogen to insect associate is accompanied by gene loss and intensified selection.</title>
        <authorList>
            <person name="Ward C.M."/>
            <person name="Onetto C.A."/>
            <person name="Borneman A.R."/>
        </authorList>
    </citation>
    <scope>NUCLEOTIDE SEQUENCE [LARGE SCALE GENOMIC DNA]</scope>
    <source>
        <strain evidence="8">AWRI1</strain>
        <tissue evidence="8">Single Adult Female</tissue>
    </source>
</reference>
<accession>A0AAN9Y9R7</accession>
<dbReference type="InterPro" id="IPR050358">
    <property type="entry name" value="RSE1/DDB1/CFT1"/>
</dbReference>
<protein>
    <recommendedName>
        <fullName evidence="10">DNA damage-binding protein 1</fullName>
    </recommendedName>
</protein>
<proteinExistence type="inferred from homology"/>
<dbReference type="AlphaFoldDB" id="A0AAN9Y9R7"/>